<comment type="caution">
    <text evidence="1">The sequence shown here is derived from an EMBL/GenBank/DDBJ whole genome shotgun (WGS) entry which is preliminary data.</text>
</comment>
<dbReference type="EMBL" id="BPLR01003803">
    <property type="protein sequence ID" value="GIX88902.1"/>
    <property type="molecule type" value="Genomic_DNA"/>
</dbReference>
<evidence type="ECO:0000313" key="2">
    <source>
        <dbReference type="Proteomes" id="UP001054945"/>
    </source>
</evidence>
<dbReference type="AlphaFoldDB" id="A0AAV4P0Y2"/>
<sequence length="83" mass="9434">MLTPTEEVEVPPLIQRDRLLTSLEHAPERTALGDWKLFSKKGVSGNKSADCLRSGKTNKKNYRFALSELRKHFHETGNVNVQI</sequence>
<accession>A0AAV4P0Y2</accession>
<reference evidence="1 2" key="1">
    <citation type="submission" date="2021-06" db="EMBL/GenBank/DDBJ databases">
        <title>Caerostris extrusa draft genome.</title>
        <authorList>
            <person name="Kono N."/>
            <person name="Arakawa K."/>
        </authorList>
    </citation>
    <scope>NUCLEOTIDE SEQUENCE [LARGE SCALE GENOMIC DNA]</scope>
</reference>
<protein>
    <recommendedName>
        <fullName evidence="3">LAGLIDADG homing endonuclease</fullName>
    </recommendedName>
</protein>
<name>A0AAV4P0Y2_CAEEX</name>
<dbReference type="Proteomes" id="UP001054945">
    <property type="component" value="Unassembled WGS sequence"/>
</dbReference>
<evidence type="ECO:0008006" key="3">
    <source>
        <dbReference type="Google" id="ProtNLM"/>
    </source>
</evidence>
<gene>
    <name evidence="1" type="ORF">CEXT_735801</name>
</gene>
<evidence type="ECO:0000313" key="1">
    <source>
        <dbReference type="EMBL" id="GIX88902.1"/>
    </source>
</evidence>
<keyword evidence="2" id="KW-1185">Reference proteome</keyword>
<organism evidence="1 2">
    <name type="scientific">Caerostris extrusa</name>
    <name type="common">Bark spider</name>
    <name type="synonym">Caerostris bankana</name>
    <dbReference type="NCBI Taxonomy" id="172846"/>
    <lineage>
        <taxon>Eukaryota</taxon>
        <taxon>Metazoa</taxon>
        <taxon>Ecdysozoa</taxon>
        <taxon>Arthropoda</taxon>
        <taxon>Chelicerata</taxon>
        <taxon>Arachnida</taxon>
        <taxon>Araneae</taxon>
        <taxon>Araneomorphae</taxon>
        <taxon>Entelegynae</taxon>
        <taxon>Araneoidea</taxon>
        <taxon>Araneidae</taxon>
        <taxon>Caerostris</taxon>
    </lineage>
</organism>
<proteinExistence type="predicted"/>